<dbReference type="Pfam" id="PF04773">
    <property type="entry name" value="FecR"/>
    <property type="match status" value="1"/>
</dbReference>
<organism evidence="2 3">
    <name type="scientific">Leptolyngbya cf. ectocarpi LEGE 11479</name>
    <dbReference type="NCBI Taxonomy" id="1828722"/>
    <lineage>
        <taxon>Bacteria</taxon>
        <taxon>Bacillati</taxon>
        <taxon>Cyanobacteriota</taxon>
        <taxon>Cyanophyceae</taxon>
        <taxon>Leptolyngbyales</taxon>
        <taxon>Leptolyngbyaceae</taxon>
        <taxon>Leptolyngbya group</taxon>
        <taxon>Leptolyngbya</taxon>
    </lineage>
</organism>
<dbReference type="RefSeq" id="WP_193992739.1">
    <property type="nucleotide sequence ID" value="NZ_JADEXP010000057.1"/>
</dbReference>
<reference evidence="2" key="1">
    <citation type="submission" date="2020-10" db="EMBL/GenBank/DDBJ databases">
        <authorList>
            <person name="Castelo-Branco R."/>
            <person name="Eusebio N."/>
            <person name="Adriana R."/>
            <person name="Vieira A."/>
            <person name="Brugerolle De Fraissinette N."/>
            <person name="Rezende De Castro R."/>
            <person name="Schneider M.P."/>
            <person name="Vasconcelos V."/>
            <person name="Leao P.N."/>
        </authorList>
    </citation>
    <scope>NUCLEOTIDE SEQUENCE</scope>
    <source>
        <strain evidence="2">LEGE 11479</strain>
    </source>
</reference>
<dbReference type="PANTHER" id="PTHR38731">
    <property type="entry name" value="LIPL45-RELATED LIPOPROTEIN-RELATED"/>
    <property type="match status" value="1"/>
</dbReference>
<proteinExistence type="predicted"/>
<protein>
    <submittedName>
        <fullName evidence="2">FecR domain-containing protein</fullName>
    </submittedName>
</protein>
<gene>
    <name evidence="2" type="ORF">IQ260_08855</name>
</gene>
<evidence type="ECO:0000313" key="3">
    <source>
        <dbReference type="Proteomes" id="UP000615026"/>
    </source>
</evidence>
<dbReference type="InterPro" id="IPR006860">
    <property type="entry name" value="FecR"/>
</dbReference>
<accession>A0A928ZQY9</accession>
<comment type="caution">
    <text evidence="2">The sequence shown here is derived from an EMBL/GenBank/DDBJ whole genome shotgun (WGS) entry which is preliminary data.</text>
</comment>
<sequence length="286" mass="30793">MNVCSRLQTRRLKHLAIGSILATAALGVPFASVAQSVPGRWLQVQRMAGSVTLLTGSRKPAQVGNRLSTVGHGLVTGNRSSAHLSVDDGIGAIAVSQNTRIAIRQLSVLPDGSKVTVIDVPQGQARLQVRRFTHNNSRLELHTPSGVAAVRGTEFGVSVEQNGQTNVATLEGQVEASAQSVVVPVDAGMVSIIHPGDPPTPARVLDRELKIQWLSYEWKNDQFYISGRIDAANTLLAMGEELPVGRTGHFEENLQLTDRSQPVVLTVQNALGEARTYKILPWLSHD</sequence>
<feature type="domain" description="FecR protein" evidence="1">
    <location>
        <begin position="74"/>
        <end position="175"/>
    </location>
</feature>
<name>A0A928ZQY9_LEPEC</name>
<dbReference type="PANTHER" id="PTHR38731:SF1">
    <property type="entry name" value="FECR PROTEIN DOMAIN-CONTAINING PROTEIN"/>
    <property type="match status" value="1"/>
</dbReference>
<evidence type="ECO:0000259" key="1">
    <source>
        <dbReference type="Pfam" id="PF04773"/>
    </source>
</evidence>
<dbReference type="Gene3D" id="2.60.120.1440">
    <property type="match status" value="1"/>
</dbReference>
<dbReference type="AlphaFoldDB" id="A0A928ZQY9"/>
<keyword evidence="3" id="KW-1185">Reference proteome</keyword>
<evidence type="ECO:0000313" key="2">
    <source>
        <dbReference type="EMBL" id="MBE9066760.1"/>
    </source>
</evidence>
<dbReference type="Proteomes" id="UP000615026">
    <property type="component" value="Unassembled WGS sequence"/>
</dbReference>
<dbReference type="EMBL" id="JADEXP010000057">
    <property type="protein sequence ID" value="MBE9066760.1"/>
    <property type="molecule type" value="Genomic_DNA"/>
</dbReference>